<proteinExistence type="predicted"/>
<dbReference type="EMBL" id="JABWDU010000001">
    <property type="protein sequence ID" value="NVD37976.1"/>
    <property type="molecule type" value="Genomic_DNA"/>
</dbReference>
<dbReference type="AlphaFoldDB" id="A0A7Y6Q312"/>
<name>A0A7Y6Q312_9HYPH</name>
<dbReference type="RefSeq" id="WP_176351678.1">
    <property type="nucleotide sequence ID" value="NZ_JABWDU010000001.1"/>
</dbReference>
<dbReference type="SUPFAM" id="SSF52540">
    <property type="entry name" value="P-loop containing nucleoside triphosphate hydrolases"/>
    <property type="match status" value="1"/>
</dbReference>
<dbReference type="Proteomes" id="UP000520198">
    <property type="component" value="Unassembled WGS sequence"/>
</dbReference>
<comment type="caution">
    <text evidence="1">The sequence shown here is derived from an EMBL/GenBank/DDBJ whole genome shotgun (WGS) entry which is preliminary data.</text>
</comment>
<dbReference type="InterPro" id="IPR027417">
    <property type="entry name" value="P-loop_NTPase"/>
</dbReference>
<organism evidence="1 2">
    <name type="scientific">Ensifer oleiphilus</name>
    <dbReference type="NCBI Taxonomy" id="2742698"/>
    <lineage>
        <taxon>Bacteria</taxon>
        <taxon>Pseudomonadati</taxon>
        <taxon>Pseudomonadota</taxon>
        <taxon>Alphaproteobacteria</taxon>
        <taxon>Hyphomicrobiales</taxon>
        <taxon>Rhizobiaceae</taxon>
        <taxon>Sinorhizobium/Ensifer group</taxon>
        <taxon>Ensifer</taxon>
    </lineage>
</organism>
<dbReference type="Gene3D" id="3.40.50.300">
    <property type="entry name" value="P-loop containing nucleotide triphosphate hydrolases"/>
    <property type="match status" value="1"/>
</dbReference>
<sequence length="222" mass="24181">MTTAPASLIVHINGWPGTGKLTIARHLAEHVGARLADNHTLINPAEALFARGTPLYRSLRATIRTAVLDHVRRADAGQNFLFTDALSDDEFDSRAFDDYARLACDRGARFVAVVLDCSMEENLKRLTRAGRSRAHKLTDPQVLIDLRSRHVLLKGKCDQLIEFDVTDLGADEAASVLAERILQHSISCDLTGLDAVLAERLLGRIGLGVELAGIGLKRPANA</sequence>
<evidence type="ECO:0000313" key="1">
    <source>
        <dbReference type="EMBL" id="NVD37976.1"/>
    </source>
</evidence>
<dbReference type="Pfam" id="PF13238">
    <property type="entry name" value="AAA_18"/>
    <property type="match status" value="1"/>
</dbReference>
<evidence type="ECO:0000313" key="2">
    <source>
        <dbReference type="Proteomes" id="UP000520198"/>
    </source>
</evidence>
<gene>
    <name evidence="1" type="ORF">HT585_03850</name>
</gene>
<accession>A0A7Y6Q312</accession>
<keyword evidence="2" id="KW-1185">Reference proteome</keyword>
<reference evidence="1 2" key="1">
    <citation type="submission" date="2020-06" db="EMBL/GenBank/DDBJ databases">
        <authorList>
            <person name="Grouzdev D.S."/>
        </authorList>
    </citation>
    <scope>NUCLEOTIDE SEQUENCE [LARGE SCALE GENOMIC DNA]</scope>
    <source>
        <strain evidence="1 2">HO-A22</strain>
    </source>
</reference>
<protein>
    <submittedName>
        <fullName evidence="1">AAA family ATPase</fullName>
    </submittedName>
</protein>